<keyword evidence="2" id="KW-1185">Reference proteome</keyword>
<dbReference type="EMBL" id="ML995492">
    <property type="protein sequence ID" value="KAF2139647.1"/>
    <property type="molecule type" value="Genomic_DNA"/>
</dbReference>
<accession>A0A6A6B9Q9</accession>
<name>A0A6A6B9Q9_9PEZI</name>
<dbReference type="GeneID" id="54293434"/>
<feature type="non-terminal residue" evidence="1">
    <location>
        <position position="1"/>
    </location>
</feature>
<dbReference type="RefSeq" id="XP_033395360.1">
    <property type="nucleotide sequence ID" value="XM_033535938.1"/>
</dbReference>
<gene>
    <name evidence="1" type="ORF">K452DRAFT_195237</name>
</gene>
<organism evidence="1 2">
    <name type="scientific">Aplosporella prunicola CBS 121167</name>
    <dbReference type="NCBI Taxonomy" id="1176127"/>
    <lineage>
        <taxon>Eukaryota</taxon>
        <taxon>Fungi</taxon>
        <taxon>Dikarya</taxon>
        <taxon>Ascomycota</taxon>
        <taxon>Pezizomycotina</taxon>
        <taxon>Dothideomycetes</taxon>
        <taxon>Dothideomycetes incertae sedis</taxon>
        <taxon>Botryosphaeriales</taxon>
        <taxon>Aplosporellaceae</taxon>
        <taxon>Aplosporella</taxon>
    </lineage>
</organism>
<evidence type="ECO:0000313" key="2">
    <source>
        <dbReference type="Proteomes" id="UP000799438"/>
    </source>
</evidence>
<sequence>AAGSAYALYFSYISVTNLQKYEKKTEKAAEWSSTAEEQLHKTRTTQGSAVLTIITSLISSSLLLYANSRGTWSSRVLFLLNAGNVANTLFTRAHVSNFWHNKAKVPFVEGYNDAISSTDIILKALTGLAAAWTVSTV</sequence>
<proteinExistence type="predicted"/>
<evidence type="ECO:0000313" key="1">
    <source>
        <dbReference type="EMBL" id="KAF2139647.1"/>
    </source>
</evidence>
<dbReference type="AlphaFoldDB" id="A0A6A6B9Q9"/>
<dbReference type="Proteomes" id="UP000799438">
    <property type="component" value="Unassembled WGS sequence"/>
</dbReference>
<feature type="non-terminal residue" evidence="1">
    <location>
        <position position="137"/>
    </location>
</feature>
<reference evidence="1" key="1">
    <citation type="journal article" date="2020" name="Stud. Mycol.">
        <title>101 Dothideomycetes genomes: a test case for predicting lifestyles and emergence of pathogens.</title>
        <authorList>
            <person name="Haridas S."/>
            <person name="Albert R."/>
            <person name="Binder M."/>
            <person name="Bloem J."/>
            <person name="Labutti K."/>
            <person name="Salamov A."/>
            <person name="Andreopoulos B."/>
            <person name="Baker S."/>
            <person name="Barry K."/>
            <person name="Bills G."/>
            <person name="Bluhm B."/>
            <person name="Cannon C."/>
            <person name="Castanera R."/>
            <person name="Culley D."/>
            <person name="Daum C."/>
            <person name="Ezra D."/>
            <person name="Gonzalez J."/>
            <person name="Henrissat B."/>
            <person name="Kuo A."/>
            <person name="Liang C."/>
            <person name="Lipzen A."/>
            <person name="Lutzoni F."/>
            <person name="Magnuson J."/>
            <person name="Mondo S."/>
            <person name="Nolan M."/>
            <person name="Ohm R."/>
            <person name="Pangilinan J."/>
            <person name="Park H.-J."/>
            <person name="Ramirez L."/>
            <person name="Alfaro M."/>
            <person name="Sun H."/>
            <person name="Tritt A."/>
            <person name="Yoshinaga Y."/>
            <person name="Zwiers L.-H."/>
            <person name="Turgeon B."/>
            <person name="Goodwin S."/>
            <person name="Spatafora J."/>
            <person name="Crous P."/>
            <person name="Grigoriev I."/>
        </authorList>
    </citation>
    <scope>NUCLEOTIDE SEQUENCE</scope>
    <source>
        <strain evidence="1">CBS 121167</strain>
    </source>
</reference>
<protein>
    <submittedName>
        <fullName evidence="1">Uncharacterized protein</fullName>
    </submittedName>
</protein>
<dbReference type="OrthoDB" id="5405107at2759"/>